<feature type="transmembrane region" description="Helical" evidence="1">
    <location>
        <begin position="7"/>
        <end position="27"/>
    </location>
</feature>
<organism evidence="2 3">
    <name type="scientific">Virgibacillus tibetensis</name>
    <dbReference type="NCBI Taxonomy" id="3042313"/>
    <lineage>
        <taxon>Bacteria</taxon>
        <taxon>Bacillati</taxon>
        <taxon>Bacillota</taxon>
        <taxon>Bacilli</taxon>
        <taxon>Bacillales</taxon>
        <taxon>Bacillaceae</taxon>
        <taxon>Virgibacillus</taxon>
    </lineage>
</organism>
<protein>
    <recommendedName>
        <fullName evidence="4">DUF4944 domain-containing protein</fullName>
    </recommendedName>
</protein>
<keyword evidence="1" id="KW-1133">Transmembrane helix</keyword>
<evidence type="ECO:0000313" key="2">
    <source>
        <dbReference type="EMBL" id="MEC5424772.1"/>
    </source>
</evidence>
<dbReference type="Proteomes" id="UP001335737">
    <property type="component" value="Unassembled WGS sequence"/>
</dbReference>
<comment type="caution">
    <text evidence="2">The sequence shown here is derived from an EMBL/GenBank/DDBJ whole genome shotgun (WGS) entry which is preliminary data.</text>
</comment>
<name>A0ABU6KK27_9BACI</name>
<keyword evidence="1" id="KW-0812">Transmembrane</keyword>
<keyword evidence="1" id="KW-0472">Membrane</keyword>
<dbReference type="EMBL" id="JARZFX010000008">
    <property type="protein sequence ID" value="MEC5424772.1"/>
    <property type="molecule type" value="Genomic_DNA"/>
</dbReference>
<reference evidence="2 3" key="1">
    <citation type="journal article" date="2024" name="Int. J. Syst. Evol. Microbiol.">
        <title>Virgibacillus tibetensis sp. nov., isolated from salt lake on the Tibetan Plateau of China.</title>
        <authorList>
            <person name="Phurbu D."/>
            <person name="Liu Z.-X."/>
            <person name="Wang R."/>
            <person name="Zheng Y.-Y."/>
            <person name="Liu H.-C."/>
            <person name="Zhou Y.-G."/>
            <person name="Yu Y.-J."/>
            <person name="Li A.-H."/>
        </authorList>
    </citation>
    <scope>NUCLEOTIDE SEQUENCE [LARGE SCALE GENOMIC DNA]</scope>
    <source>
        <strain evidence="2 3">C22-A2</strain>
    </source>
</reference>
<evidence type="ECO:0000256" key="1">
    <source>
        <dbReference type="SAM" id="Phobius"/>
    </source>
</evidence>
<keyword evidence="3" id="KW-1185">Reference proteome</keyword>
<evidence type="ECO:0008006" key="4">
    <source>
        <dbReference type="Google" id="ProtNLM"/>
    </source>
</evidence>
<proteinExistence type="predicted"/>
<sequence>MKLKLTWVIGMIVITIVLTFAVVKLYFPTTIDNTQYLLKMSGQGEEWKITDYQLAWLGVGENGMAGSHSVSFLGDVNELTGSVKVEVYDFFKDGERPSGASSFVAESFEDGPVKAGGGGFYPDKNLSIRDIESKTSMVVNWTTTDGEQHQETIQMELDYDLPIMSDIQ</sequence>
<gene>
    <name evidence="2" type="ORF">QGM71_14895</name>
</gene>
<accession>A0ABU6KK27</accession>
<evidence type="ECO:0000313" key="3">
    <source>
        <dbReference type="Proteomes" id="UP001335737"/>
    </source>
</evidence>
<dbReference type="RefSeq" id="WP_327608335.1">
    <property type="nucleotide sequence ID" value="NZ_JARZFX010000008.1"/>
</dbReference>